<protein>
    <submittedName>
        <fullName evidence="1">Uncharacterized protein</fullName>
    </submittedName>
</protein>
<accession>A0ACC2U7C2</accession>
<organism evidence="1 2">
    <name type="scientific">Entomophthora muscae</name>
    <dbReference type="NCBI Taxonomy" id="34485"/>
    <lineage>
        <taxon>Eukaryota</taxon>
        <taxon>Fungi</taxon>
        <taxon>Fungi incertae sedis</taxon>
        <taxon>Zoopagomycota</taxon>
        <taxon>Entomophthoromycotina</taxon>
        <taxon>Entomophthoromycetes</taxon>
        <taxon>Entomophthorales</taxon>
        <taxon>Entomophthoraceae</taxon>
        <taxon>Entomophthora</taxon>
    </lineage>
</organism>
<gene>
    <name evidence="1" type="ORF">DSO57_1002608</name>
</gene>
<keyword evidence="2" id="KW-1185">Reference proteome</keyword>
<proteinExistence type="predicted"/>
<comment type="caution">
    <text evidence="1">The sequence shown here is derived from an EMBL/GenBank/DDBJ whole genome shotgun (WGS) entry which is preliminary data.</text>
</comment>
<dbReference type="Proteomes" id="UP001165960">
    <property type="component" value="Unassembled WGS sequence"/>
</dbReference>
<reference evidence="1" key="1">
    <citation type="submission" date="2022-04" db="EMBL/GenBank/DDBJ databases">
        <title>Genome of the entomopathogenic fungus Entomophthora muscae.</title>
        <authorList>
            <person name="Elya C."/>
            <person name="Lovett B.R."/>
            <person name="Lee E."/>
            <person name="Macias A.M."/>
            <person name="Hajek A.E."/>
            <person name="De Bivort B.L."/>
            <person name="Kasson M.T."/>
            <person name="De Fine Licht H.H."/>
            <person name="Stajich J.E."/>
        </authorList>
    </citation>
    <scope>NUCLEOTIDE SEQUENCE</scope>
    <source>
        <strain evidence="1">Berkeley</strain>
    </source>
</reference>
<evidence type="ECO:0000313" key="1">
    <source>
        <dbReference type="EMBL" id="KAJ9082662.1"/>
    </source>
</evidence>
<sequence length="74" mass="7988">MVFNNNIFNGASSQASSSQASFNGGKAQNIEAPVYTQAFEVGNKEPDLYLTTNSNSTHVDTKNVNTFNVNTIVK</sequence>
<name>A0ACC2U7C2_9FUNG</name>
<dbReference type="EMBL" id="QTSX02001426">
    <property type="protein sequence ID" value="KAJ9082662.1"/>
    <property type="molecule type" value="Genomic_DNA"/>
</dbReference>
<evidence type="ECO:0000313" key="2">
    <source>
        <dbReference type="Proteomes" id="UP001165960"/>
    </source>
</evidence>